<dbReference type="Gene3D" id="3.50.50.60">
    <property type="entry name" value="FAD/NAD(P)-binding domain"/>
    <property type="match status" value="2"/>
</dbReference>
<dbReference type="Proteomes" id="UP001227162">
    <property type="component" value="Unassembled WGS sequence"/>
</dbReference>
<dbReference type="PANTHER" id="PTHR43014">
    <property type="entry name" value="MERCURIC REDUCTASE"/>
    <property type="match status" value="1"/>
</dbReference>
<dbReference type="GO" id="GO:0003955">
    <property type="term" value="F:NAD(P)H dehydrogenase (quinone) activity"/>
    <property type="evidence" value="ECO:0007669"/>
    <property type="project" value="TreeGrafter"/>
</dbReference>
<dbReference type="Pfam" id="PF07992">
    <property type="entry name" value="Pyr_redox_2"/>
    <property type="match status" value="1"/>
</dbReference>
<evidence type="ECO:0000313" key="14">
    <source>
        <dbReference type="Proteomes" id="UP001227162"/>
    </source>
</evidence>
<comment type="cofactor">
    <cofactor evidence="8">
        <name>FAD</name>
        <dbReference type="ChEBI" id="CHEBI:57692"/>
    </cofactor>
    <text evidence="8">Binds 1 FAD per subunit.</text>
</comment>
<evidence type="ECO:0000256" key="9">
    <source>
        <dbReference type="PIRSR" id="PIRSR000350-4"/>
    </source>
</evidence>
<proteinExistence type="inferred from homology"/>
<organism evidence="13 14">
    <name type="scientific">Rhodalgimonas zhirmunskyi</name>
    <dbReference type="NCBI Taxonomy" id="2964767"/>
    <lineage>
        <taxon>Bacteria</taxon>
        <taxon>Pseudomonadati</taxon>
        <taxon>Pseudomonadota</taxon>
        <taxon>Alphaproteobacteria</taxon>
        <taxon>Rhodobacterales</taxon>
        <taxon>Roseobacteraceae</taxon>
        <taxon>Rhodalgimonas</taxon>
    </lineage>
</organism>
<evidence type="ECO:0000256" key="4">
    <source>
        <dbReference type="ARBA" id="ARBA00022857"/>
    </source>
</evidence>
<dbReference type="GO" id="GO:0050660">
    <property type="term" value="F:flavin adenine dinucleotide binding"/>
    <property type="evidence" value="ECO:0007669"/>
    <property type="project" value="TreeGrafter"/>
</dbReference>
<protein>
    <submittedName>
        <fullName evidence="13">FAD-dependent oxidoreductase</fullName>
    </submittedName>
</protein>
<feature type="binding site" evidence="8">
    <location>
        <position position="200"/>
    </location>
    <ligand>
        <name>NAD(+)</name>
        <dbReference type="ChEBI" id="CHEBI:57540"/>
    </ligand>
</feature>
<dbReference type="AlphaFoldDB" id="A0AAJ1UCU3"/>
<dbReference type="SUPFAM" id="SSF55424">
    <property type="entry name" value="FAD/NAD-linked reductases, dimerisation (C-terminal) domain"/>
    <property type="match status" value="1"/>
</dbReference>
<feature type="domain" description="Pyridine nucleotide-disulphide oxidoreductase dimerisation" evidence="11">
    <location>
        <begin position="339"/>
        <end position="444"/>
    </location>
</feature>
<evidence type="ECO:0000256" key="6">
    <source>
        <dbReference type="ARBA" id="ARBA00023157"/>
    </source>
</evidence>
<reference evidence="13" key="2">
    <citation type="submission" date="2023-04" db="EMBL/GenBank/DDBJ databases">
        <title>'Rhodoalgimonas zhirmunskyi' gen. nov., isolated from a red alga.</title>
        <authorList>
            <person name="Nedashkovskaya O.I."/>
            <person name="Otstavnykh N.Y."/>
            <person name="Bystritskaya E.P."/>
            <person name="Balabanova L.A."/>
            <person name="Isaeva M.P."/>
        </authorList>
    </citation>
    <scope>NUCLEOTIDE SEQUENCE</scope>
    <source>
        <strain evidence="13">10Alg 79</strain>
    </source>
</reference>
<feature type="binding site" evidence="8">
    <location>
        <position position="52"/>
    </location>
    <ligand>
        <name>FAD</name>
        <dbReference type="ChEBI" id="CHEBI:57692"/>
    </ligand>
</feature>
<reference evidence="13" key="1">
    <citation type="submission" date="2022-07" db="EMBL/GenBank/DDBJ databases">
        <authorList>
            <person name="Otstavnykh N."/>
            <person name="Isaeva M."/>
            <person name="Bystritskaya E."/>
        </authorList>
    </citation>
    <scope>NUCLEOTIDE SEQUENCE</scope>
    <source>
        <strain evidence="13">10Alg 79</strain>
    </source>
</reference>
<dbReference type="SUPFAM" id="SSF51905">
    <property type="entry name" value="FAD/NAD(P)-binding domain"/>
    <property type="match status" value="1"/>
</dbReference>
<dbReference type="Pfam" id="PF02852">
    <property type="entry name" value="Pyr_redox_dim"/>
    <property type="match status" value="1"/>
</dbReference>
<feature type="binding site" evidence="8">
    <location>
        <position position="263"/>
    </location>
    <ligand>
        <name>NAD(+)</name>
        <dbReference type="ChEBI" id="CHEBI:57540"/>
    </ligand>
</feature>
<dbReference type="InterPro" id="IPR016156">
    <property type="entry name" value="FAD/NAD-linked_Rdtase_dimer_sf"/>
</dbReference>
<evidence type="ECO:0000256" key="1">
    <source>
        <dbReference type="ARBA" id="ARBA00007532"/>
    </source>
</evidence>
<name>A0AAJ1UCU3_9RHOB</name>
<evidence type="ECO:0000256" key="7">
    <source>
        <dbReference type="ARBA" id="ARBA00023284"/>
    </source>
</evidence>
<dbReference type="InterPro" id="IPR001100">
    <property type="entry name" value="Pyr_nuc-diS_OxRdtase"/>
</dbReference>
<feature type="binding site" evidence="8">
    <location>
        <begin position="140"/>
        <end position="142"/>
    </location>
    <ligand>
        <name>FAD</name>
        <dbReference type="ChEBI" id="CHEBI:57692"/>
    </ligand>
</feature>
<evidence type="ECO:0000256" key="2">
    <source>
        <dbReference type="ARBA" id="ARBA00022630"/>
    </source>
</evidence>
<keyword evidence="7 10" id="KW-0676">Redox-active center</keyword>
<keyword evidence="8" id="KW-0520">NAD</keyword>
<evidence type="ECO:0000259" key="11">
    <source>
        <dbReference type="Pfam" id="PF02852"/>
    </source>
</evidence>
<dbReference type="FunFam" id="3.30.390.30:FF:000001">
    <property type="entry name" value="Dihydrolipoyl dehydrogenase"/>
    <property type="match status" value="1"/>
</dbReference>
<dbReference type="PIRSF" id="PIRSF000350">
    <property type="entry name" value="Mercury_reductase_MerA"/>
    <property type="match status" value="1"/>
</dbReference>
<dbReference type="RefSeq" id="WP_317627377.1">
    <property type="nucleotide sequence ID" value="NZ_JANFFA010000005.1"/>
</dbReference>
<dbReference type="EMBL" id="JANFFA010000005">
    <property type="protein sequence ID" value="MDQ2095608.1"/>
    <property type="molecule type" value="Genomic_DNA"/>
</dbReference>
<evidence type="ECO:0000259" key="12">
    <source>
        <dbReference type="Pfam" id="PF07992"/>
    </source>
</evidence>
<dbReference type="PRINTS" id="PR00411">
    <property type="entry name" value="PNDRDTASEI"/>
</dbReference>
<sequence length="473" mass="49535">MENVKCDLLVIGAGSGGLSVASGAAQMGADVILLEGAEMGGDCLNSGCVPSKALLAAAARAASRAKGTDMGIAPATAEVDFAAVKDHVADVIAQIAPHDSVERFEGLGVKVITEYGRFTGPRTVEAGGQSITARRVVVATGSRPLVPPIDGLDRVPFETNETIFDLRERPKHLLILGGGPIGMEMAQAHRRLGCEVTVIEGQKALGRDDGEAAALVIEALRGEGVTIAEGAMAEAVSGKAGAIEVTSKDGRRFAGTHLLVALGRVPNLDRLDLDKAGIETARGGITVDARLRTSNKKVYAIGDIVAGGMQFTHVAGYHAGIVIRQAMFGLPAKASTAHIPWATYTDPELAQVGLTEAQAREEHGDKLEVLRADFAGNDRAVAERATAGFAKVMVVKGRPVGATIVGQGAGEQIGFWALALSQNMKISAVAGMVMPYPTRAEVHKRVAGTYFTPRLFDNKAVTWAVRTIQRWLP</sequence>
<keyword evidence="6" id="KW-1015">Disulfide bond</keyword>
<evidence type="ECO:0000313" key="13">
    <source>
        <dbReference type="EMBL" id="MDQ2095608.1"/>
    </source>
</evidence>
<gene>
    <name evidence="13" type="ORF">NOI20_15930</name>
</gene>
<keyword evidence="4" id="KW-0521">NADP</keyword>
<dbReference type="PANTHER" id="PTHR43014:SF2">
    <property type="entry name" value="MERCURIC REDUCTASE"/>
    <property type="match status" value="1"/>
</dbReference>
<keyword evidence="2 10" id="KW-0285">Flavoprotein</keyword>
<dbReference type="InterPro" id="IPR036188">
    <property type="entry name" value="FAD/NAD-bd_sf"/>
</dbReference>
<evidence type="ECO:0000256" key="3">
    <source>
        <dbReference type="ARBA" id="ARBA00022827"/>
    </source>
</evidence>
<keyword evidence="8" id="KW-0547">Nucleotide-binding</keyword>
<feature type="binding site" evidence="8">
    <location>
        <position position="116"/>
    </location>
    <ligand>
        <name>FAD</name>
        <dbReference type="ChEBI" id="CHEBI:57692"/>
    </ligand>
</feature>
<accession>A0AAJ1UCU3</accession>
<dbReference type="PROSITE" id="PS00076">
    <property type="entry name" value="PYRIDINE_REDOX_1"/>
    <property type="match status" value="1"/>
</dbReference>
<dbReference type="Gene3D" id="3.30.390.30">
    <property type="match status" value="1"/>
</dbReference>
<dbReference type="InterPro" id="IPR023753">
    <property type="entry name" value="FAD/NAD-binding_dom"/>
</dbReference>
<keyword evidence="14" id="KW-1185">Reference proteome</keyword>
<dbReference type="InterPro" id="IPR004099">
    <property type="entry name" value="Pyr_nucl-diS_OxRdtase_dimer"/>
</dbReference>
<comment type="caution">
    <text evidence="13">The sequence shown here is derived from an EMBL/GenBank/DDBJ whole genome shotgun (WGS) entry which is preliminary data.</text>
</comment>
<evidence type="ECO:0000256" key="8">
    <source>
        <dbReference type="PIRSR" id="PIRSR000350-3"/>
    </source>
</evidence>
<feature type="domain" description="FAD/NAD(P)-binding" evidence="12">
    <location>
        <begin position="7"/>
        <end position="318"/>
    </location>
</feature>
<evidence type="ECO:0000256" key="5">
    <source>
        <dbReference type="ARBA" id="ARBA00023002"/>
    </source>
</evidence>
<feature type="binding site" evidence="8">
    <location>
        <begin position="177"/>
        <end position="184"/>
    </location>
    <ligand>
        <name>NAD(+)</name>
        <dbReference type="ChEBI" id="CHEBI:57540"/>
    </ligand>
</feature>
<evidence type="ECO:0000256" key="10">
    <source>
        <dbReference type="RuleBase" id="RU003691"/>
    </source>
</evidence>
<dbReference type="InterPro" id="IPR012999">
    <property type="entry name" value="Pyr_OxRdtase_I_AS"/>
</dbReference>
<feature type="disulfide bond" description="Redox-active" evidence="9">
    <location>
        <begin position="43"/>
        <end position="48"/>
    </location>
</feature>
<keyword evidence="3 8" id="KW-0274">FAD</keyword>
<dbReference type="GO" id="GO:0016668">
    <property type="term" value="F:oxidoreductase activity, acting on a sulfur group of donors, NAD(P) as acceptor"/>
    <property type="evidence" value="ECO:0007669"/>
    <property type="project" value="InterPro"/>
</dbReference>
<feature type="binding site" evidence="8">
    <location>
        <position position="303"/>
    </location>
    <ligand>
        <name>FAD</name>
        <dbReference type="ChEBI" id="CHEBI:57692"/>
    </ligand>
</feature>
<comment type="similarity">
    <text evidence="1 10">Belongs to the class-I pyridine nucleotide-disulfide oxidoreductase family.</text>
</comment>
<dbReference type="PRINTS" id="PR00368">
    <property type="entry name" value="FADPNR"/>
</dbReference>
<keyword evidence="5 10" id="KW-0560">Oxidoreductase</keyword>